<name>A0A1I5TD86_9BACI</name>
<dbReference type="RefSeq" id="WP_093337283.1">
    <property type="nucleotide sequence ID" value="NZ_FOXD01000010.1"/>
</dbReference>
<evidence type="ECO:0000313" key="1">
    <source>
        <dbReference type="EMBL" id="SFP80999.1"/>
    </source>
</evidence>
<gene>
    <name evidence="1" type="ORF">SAMN05518683_110114</name>
</gene>
<organism evidence="1 2">
    <name type="scientific">Salibacterium halotolerans</name>
    <dbReference type="NCBI Taxonomy" id="1884432"/>
    <lineage>
        <taxon>Bacteria</taxon>
        <taxon>Bacillati</taxon>
        <taxon>Bacillota</taxon>
        <taxon>Bacilli</taxon>
        <taxon>Bacillales</taxon>
        <taxon>Bacillaceae</taxon>
    </lineage>
</organism>
<sequence>MAVQMNTGGEEETLKQAFETLNQAAPYAKDMYQTHFFQTAKKMAEKEKGMQQLYEYAPRFEEAGVFEGGPWEEPSKLQPALVNGSLRADGVESIVALLSELRMISLAQQKHTHPEVSASDAKKYLNEVMANNLDFIFPEETDETDKQEQQGKETERAQNLFALMVDELSLQSISSTLIDEIKRLMVQRPIMTDRVRLMIRKAEQLLHEDVDEQDRKAIETFHHAISTVTKRAKESQSVNEYRSSLQDLDEQALSGEASAFGQSMRDTGLVSPYHVALVRYLNRNADIKTMQEALGLSSKGKSHLKEHFETVQELIKVSIHLPTRQSLYGLARMLERGVLSQPPVLPGLRRLIDLDIKQDVRKTLMEASDSEQEGLTAGDVLTAGVISVLGQPLGIGQGLNPTCQSARALSLWSIHDPGYLLELVPRAARDGDIDMTFEGQTIHSKDLPGGLAPELHKELDPVSLVLVPHLDRIYADMVRRVQFRGDDPHKWVNPAFYGDWIAKAFSKVFQHNTQNVIDYQGFVRLFYATHHRDYNEGHEMIYPNPVGICVTTVYGNFLGFHAITIQRIAYDPDDTYRVYFYNPNNDSSQNWGQGIEPSVRGHGEKEGESSLPFHEFVSRLYAFHYNPYEQGDSFAVEKEVVEKIEQLARESWGQKFQWV</sequence>
<dbReference type="OrthoDB" id="3893742at2"/>
<keyword evidence="2" id="KW-1185">Reference proteome</keyword>
<dbReference type="Proteomes" id="UP000198892">
    <property type="component" value="Unassembled WGS sequence"/>
</dbReference>
<dbReference type="AlphaFoldDB" id="A0A1I5TD86"/>
<dbReference type="EMBL" id="FOXD01000010">
    <property type="protein sequence ID" value="SFP80999.1"/>
    <property type="molecule type" value="Genomic_DNA"/>
</dbReference>
<protein>
    <submittedName>
        <fullName evidence="1">Uncharacterized protein</fullName>
    </submittedName>
</protein>
<accession>A0A1I5TD86</accession>
<evidence type="ECO:0000313" key="2">
    <source>
        <dbReference type="Proteomes" id="UP000198892"/>
    </source>
</evidence>
<dbReference type="STRING" id="1884432.SAMN05518683_110114"/>
<reference evidence="2" key="1">
    <citation type="submission" date="2016-10" db="EMBL/GenBank/DDBJ databases">
        <authorList>
            <person name="Varghese N."/>
            <person name="Submissions S."/>
        </authorList>
    </citation>
    <scope>NUCLEOTIDE SEQUENCE [LARGE SCALE GENOMIC DNA]</scope>
    <source>
        <strain evidence="2">S7</strain>
    </source>
</reference>
<proteinExistence type="predicted"/>